<dbReference type="InterPro" id="IPR013096">
    <property type="entry name" value="Cupin_2"/>
</dbReference>
<dbReference type="RefSeq" id="WP_168674562.1">
    <property type="nucleotide sequence ID" value="NZ_JAAVTK010000012.1"/>
</dbReference>
<dbReference type="PANTHER" id="PTHR40112:SF1">
    <property type="entry name" value="H2HPP ISOMERASE"/>
    <property type="match status" value="1"/>
</dbReference>
<dbReference type="Pfam" id="PF07883">
    <property type="entry name" value="Cupin_2"/>
    <property type="match status" value="1"/>
</dbReference>
<comment type="caution">
    <text evidence="2">The sequence shown here is derived from an EMBL/GenBank/DDBJ whole genome shotgun (WGS) entry which is preliminary data.</text>
</comment>
<dbReference type="PIRSF" id="PIRSF029883">
    <property type="entry name" value="KdgF"/>
    <property type="match status" value="1"/>
</dbReference>
<accession>A0ABX1HL88</accession>
<dbReference type="CDD" id="cd02238">
    <property type="entry name" value="cupin_KdgF"/>
    <property type="match status" value="1"/>
</dbReference>
<dbReference type="InterPro" id="IPR052535">
    <property type="entry name" value="Bacilysin_H2HPP_isomerase"/>
</dbReference>
<evidence type="ECO:0000313" key="3">
    <source>
        <dbReference type="Proteomes" id="UP000717634"/>
    </source>
</evidence>
<reference evidence="2 3" key="1">
    <citation type="submission" date="2020-03" db="EMBL/GenBank/DDBJ databases">
        <title>Genomic Encyclopedia of Type Strains, Phase IV (KMG-V): Genome sequencing to study the core and pangenomes of soil and plant-associated prokaryotes.</title>
        <authorList>
            <person name="Whitman W."/>
        </authorList>
    </citation>
    <scope>NUCLEOTIDE SEQUENCE [LARGE SCALE GENOMIC DNA]</scope>
    <source>
        <strain evidence="2 3">1B</strain>
    </source>
</reference>
<dbReference type="Gene3D" id="2.60.120.10">
    <property type="entry name" value="Jelly Rolls"/>
    <property type="match status" value="1"/>
</dbReference>
<dbReference type="InterPro" id="IPR011051">
    <property type="entry name" value="RmlC_Cupin_sf"/>
</dbReference>
<dbReference type="InterPro" id="IPR025499">
    <property type="entry name" value="KdgF"/>
</dbReference>
<dbReference type="EMBL" id="JAAVTK010000012">
    <property type="protein sequence ID" value="NKI90980.1"/>
    <property type="molecule type" value="Genomic_DNA"/>
</dbReference>
<keyword evidence="3" id="KW-1185">Reference proteome</keyword>
<dbReference type="InterPro" id="IPR014710">
    <property type="entry name" value="RmlC-like_jellyroll"/>
</dbReference>
<dbReference type="PANTHER" id="PTHR40112">
    <property type="entry name" value="H2HPP ISOMERASE"/>
    <property type="match status" value="1"/>
</dbReference>
<proteinExistence type="predicted"/>
<gene>
    <name evidence="2" type="ORF">HBN54_003592</name>
</gene>
<sequence length="125" mass="13631">MRYSSNTFITDQDLAWEKVAPGIKRKIMSYDDHLMLVKVEFEAGAVGAAHQHFHSQTSYVVAGEFEVTIGDETTILRTGEVFYVQPNILHGAIALTNGMLLDIFSPIREDFMAAAGLLPAAAAAS</sequence>
<dbReference type="Proteomes" id="UP000717634">
    <property type="component" value="Unassembled WGS sequence"/>
</dbReference>
<evidence type="ECO:0000313" key="2">
    <source>
        <dbReference type="EMBL" id="NKI90980.1"/>
    </source>
</evidence>
<dbReference type="SUPFAM" id="SSF51182">
    <property type="entry name" value="RmlC-like cupins"/>
    <property type="match status" value="1"/>
</dbReference>
<organism evidence="2 3">
    <name type="scientific">Hymenobacter artigasi</name>
    <dbReference type="NCBI Taxonomy" id="2719616"/>
    <lineage>
        <taxon>Bacteria</taxon>
        <taxon>Pseudomonadati</taxon>
        <taxon>Bacteroidota</taxon>
        <taxon>Cytophagia</taxon>
        <taxon>Cytophagales</taxon>
        <taxon>Hymenobacteraceae</taxon>
        <taxon>Hymenobacter</taxon>
    </lineage>
</organism>
<protein>
    <submittedName>
        <fullName evidence="2">Quercetin dioxygenase-like cupin family protein</fullName>
    </submittedName>
</protein>
<evidence type="ECO:0000259" key="1">
    <source>
        <dbReference type="Pfam" id="PF07883"/>
    </source>
</evidence>
<feature type="domain" description="Cupin type-2" evidence="1">
    <location>
        <begin position="39"/>
        <end position="100"/>
    </location>
</feature>
<name>A0ABX1HL88_9BACT</name>